<proteinExistence type="predicted"/>
<dbReference type="Pfam" id="PF00440">
    <property type="entry name" value="TetR_N"/>
    <property type="match status" value="1"/>
</dbReference>
<evidence type="ECO:0000256" key="2">
    <source>
        <dbReference type="PROSITE-ProRule" id="PRU00335"/>
    </source>
</evidence>
<dbReference type="PANTHER" id="PTHR30055:SF226">
    <property type="entry name" value="HTH-TYPE TRANSCRIPTIONAL REGULATOR PKSA"/>
    <property type="match status" value="1"/>
</dbReference>
<feature type="domain" description="HTH tetR-type" evidence="3">
    <location>
        <begin position="14"/>
        <end position="74"/>
    </location>
</feature>
<feature type="DNA-binding region" description="H-T-H motif" evidence="2">
    <location>
        <begin position="37"/>
        <end position="56"/>
    </location>
</feature>
<dbReference type="InterPro" id="IPR050109">
    <property type="entry name" value="HTH-type_TetR-like_transc_reg"/>
</dbReference>
<dbReference type="Gene3D" id="1.10.357.10">
    <property type="entry name" value="Tetracycline Repressor, domain 2"/>
    <property type="match status" value="1"/>
</dbReference>
<evidence type="ECO:0000259" key="3">
    <source>
        <dbReference type="PROSITE" id="PS50977"/>
    </source>
</evidence>
<accession>A0A0V9UJV3</accession>
<dbReference type="SUPFAM" id="SSF46689">
    <property type="entry name" value="Homeodomain-like"/>
    <property type="match status" value="1"/>
</dbReference>
<dbReference type="PRINTS" id="PR00455">
    <property type="entry name" value="HTHTETR"/>
</dbReference>
<protein>
    <submittedName>
        <fullName evidence="4">TetR family transcriptional regulator</fullName>
    </submittedName>
</protein>
<dbReference type="PATRIC" id="fig|1441730.3.peg.2923"/>
<evidence type="ECO:0000313" key="4">
    <source>
        <dbReference type="EMBL" id="KSZ58296.1"/>
    </source>
</evidence>
<dbReference type="GO" id="GO:0003700">
    <property type="term" value="F:DNA-binding transcription factor activity"/>
    <property type="evidence" value="ECO:0007669"/>
    <property type="project" value="TreeGrafter"/>
</dbReference>
<dbReference type="RefSeq" id="WP_060652405.1">
    <property type="nucleotide sequence ID" value="NZ_AZXY01000006.1"/>
</dbReference>
<dbReference type="EMBL" id="AZXY01000006">
    <property type="protein sequence ID" value="KSZ58296.1"/>
    <property type="molecule type" value="Genomic_DNA"/>
</dbReference>
<comment type="caution">
    <text evidence="4">The sequence shown here is derived from an EMBL/GenBank/DDBJ whole genome shotgun (WGS) entry which is preliminary data.</text>
</comment>
<dbReference type="PROSITE" id="PS50977">
    <property type="entry name" value="HTH_TETR_2"/>
    <property type="match status" value="1"/>
</dbReference>
<organism evidence="4 5">
    <name type="scientific">Rhodococcus pyridinivorans KG-16</name>
    <dbReference type="NCBI Taxonomy" id="1441730"/>
    <lineage>
        <taxon>Bacteria</taxon>
        <taxon>Bacillati</taxon>
        <taxon>Actinomycetota</taxon>
        <taxon>Actinomycetes</taxon>
        <taxon>Mycobacteriales</taxon>
        <taxon>Nocardiaceae</taxon>
        <taxon>Rhodococcus</taxon>
    </lineage>
</organism>
<dbReference type="InterPro" id="IPR009057">
    <property type="entry name" value="Homeodomain-like_sf"/>
</dbReference>
<gene>
    <name evidence="4" type="ORF">Z045_14070</name>
</gene>
<evidence type="ECO:0000313" key="5">
    <source>
        <dbReference type="Proteomes" id="UP000053060"/>
    </source>
</evidence>
<dbReference type="GO" id="GO:0000976">
    <property type="term" value="F:transcription cis-regulatory region binding"/>
    <property type="evidence" value="ECO:0007669"/>
    <property type="project" value="TreeGrafter"/>
</dbReference>
<dbReference type="PANTHER" id="PTHR30055">
    <property type="entry name" value="HTH-TYPE TRANSCRIPTIONAL REGULATOR RUTR"/>
    <property type="match status" value="1"/>
</dbReference>
<evidence type="ECO:0000256" key="1">
    <source>
        <dbReference type="ARBA" id="ARBA00023125"/>
    </source>
</evidence>
<name>A0A0V9UJV3_9NOCA</name>
<dbReference type="AlphaFoldDB" id="A0A0V9UJV3"/>
<keyword evidence="1 2" id="KW-0238">DNA-binding</keyword>
<reference evidence="4 5" key="2">
    <citation type="journal article" date="2016" name="Genome Announc.">
        <title>Draft Genome Sequence of a Versatile Hydrocarbon-Degrading Bacterium, Rhodococcus pyridinivorans Strain KG-16, Collected from Oil Fields in India.</title>
        <authorList>
            <person name="Aggarwal R.K."/>
            <person name="Dawar C."/>
            <person name="Phanindranath R."/>
            <person name="Mutnuri L."/>
            <person name="Dayal A.M."/>
        </authorList>
    </citation>
    <scope>NUCLEOTIDE SEQUENCE [LARGE SCALE GENOMIC DNA]</scope>
    <source>
        <strain evidence="4 5">KG-16</strain>
    </source>
</reference>
<reference evidence="5" key="1">
    <citation type="submission" date="2015-01" db="EMBL/GenBank/DDBJ databases">
        <title>Draft genome sequence of Rhodococcus pyridinivorans strain KG-16, a hydrocarbon-degrading bacterium.</title>
        <authorList>
            <person name="Aggarwal R.K."/>
            <person name="Dawar C."/>
        </authorList>
    </citation>
    <scope>NUCLEOTIDE SEQUENCE [LARGE SCALE GENOMIC DNA]</scope>
    <source>
        <strain evidence="5">KG-16</strain>
    </source>
</reference>
<sequence length="190" mass="20791">MPKISAATVAEHRAAQRRALLDAALELLAETPEQAPSLGDVARRAGLARSSVYNYFDSRDDLLRAVVVDLFPRWNKRVVEAMDKVSDPTERVLTYIDVNLQLVAEGEHAIVGALATFTPQAFSDASMHAMHQDLVLPLVEALRARGVADPELDAELVTALVHKGTELIESGRKLDEVRSSIRRVLTTALS</sequence>
<dbReference type="Proteomes" id="UP000053060">
    <property type="component" value="Unassembled WGS sequence"/>
</dbReference>
<dbReference type="InterPro" id="IPR001647">
    <property type="entry name" value="HTH_TetR"/>
</dbReference>